<evidence type="ECO:0000313" key="3">
    <source>
        <dbReference type="Proteomes" id="UP001632038"/>
    </source>
</evidence>
<dbReference type="AlphaFoldDB" id="A0ABD3BSV1"/>
<name>A0ABD3BSV1_9LAMI</name>
<comment type="caution">
    <text evidence="2">The sequence shown here is derived from an EMBL/GenBank/DDBJ whole genome shotgun (WGS) entry which is preliminary data.</text>
</comment>
<evidence type="ECO:0000256" key="1">
    <source>
        <dbReference type="SAM" id="MobiDB-lite"/>
    </source>
</evidence>
<dbReference type="Pfam" id="PF20711">
    <property type="entry name" value="DUF6825"/>
    <property type="match status" value="1"/>
</dbReference>
<accession>A0ABD3BSV1</accession>
<sequence length="185" mass="19952">MSWGLIAIPQSCSIMSTNHRIPSSIRQHCCSFVPPNKSLFSSNLSTGLLKLPTLDLRCKSTSGDSGTGENESKDVLDAFFLGKALGEALNERLESAVGEFLSVIGRFQAEQQKQLFEFQDEVLEKARRAKEQASREAAEARGPVSTVDGVSKTTSSVSNTVTSTVVSSSGSKLTYEDPLIGLFKD</sequence>
<organism evidence="2 3">
    <name type="scientific">Castilleja foliolosa</name>
    <dbReference type="NCBI Taxonomy" id="1961234"/>
    <lineage>
        <taxon>Eukaryota</taxon>
        <taxon>Viridiplantae</taxon>
        <taxon>Streptophyta</taxon>
        <taxon>Embryophyta</taxon>
        <taxon>Tracheophyta</taxon>
        <taxon>Spermatophyta</taxon>
        <taxon>Magnoliopsida</taxon>
        <taxon>eudicotyledons</taxon>
        <taxon>Gunneridae</taxon>
        <taxon>Pentapetalae</taxon>
        <taxon>asterids</taxon>
        <taxon>lamiids</taxon>
        <taxon>Lamiales</taxon>
        <taxon>Orobanchaceae</taxon>
        <taxon>Pedicularideae</taxon>
        <taxon>Castillejinae</taxon>
        <taxon>Castilleja</taxon>
    </lineage>
</organism>
<evidence type="ECO:0000313" key="2">
    <source>
        <dbReference type="EMBL" id="KAL3620525.1"/>
    </source>
</evidence>
<dbReference type="Proteomes" id="UP001632038">
    <property type="component" value="Unassembled WGS sequence"/>
</dbReference>
<feature type="compositionally biased region" description="Low complexity" evidence="1">
    <location>
        <begin position="150"/>
        <end position="170"/>
    </location>
</feature>
<reference evidence="3" key="1">
    <citation type="journal article" date="2024" name="IScience">
        <title>Strigolactones Initiate the Formation of Haustorium-like Structures in Castilleja.</title>
        <authorList>
            <person name="Buerger M."/>
            <person name="Peterson D."/>
            <person name="Chory J."/>
        </authorList>
    </citation>
    <scope>NUCLEOTIDE SEQUENCE [LARGE SCALE GENOMIC DNA]</scope>
</reference>
<keyword evidence="3" id="KW-1185">Reference proteome</keyword>
<proteinExistence type="predicted"/>
<dbReference type="EMBL" id="JAVIJP010000066">
    <property type="protein sequence ID" value="KAL3620525.1"/>
    <property type="molecule type" value="Genomic_DNA"/>
</dbReference>
<protein>
    <submittedName>
        <fullName evidence="2">Uncharacterized protein</fullName>
    </submittedName>
</protein>
<feature type="region of interest" description="Disordered" evidence="1">
    <location>
        <begin position="129"/>
        <end position="170"/>
    </location>
</feature>
<gene>
    <name evidence="2" type="ORF">CASFOL_035437</name>
</gene>
<dbReference type="PANTHER" id="PTHR35745">
    <property type="entry name" value="BNACNNG14650D PROTEIN"/>
    <property type="match status" value="1"/>
</dbReference>
<dbReference type="InterPro" id="IPR040003">
    <property type="entry name" value="PG18-like"/>
</dbReference>
<dbReference type="PANTHER" id="PTHR35745:SF1">
    <property type="entry name" value="OS04G0513000 PROTEIN"/>
    <property type="match status" value="1"/>
</dbReference>
<feature type="compositionally biased region" description="Basic and acidic residues" evidence="1">
    <location>
        <begin position="129"/>
        <end position="139"/>
    </location>
</feature>